<proteinExistence type="predicted"/>
<accession>A0A8S5QZQ2</accession>
<protein>
    <submittedName>
        <fullName evidence="1">Uncharacterized protein</fullName>
    </submittedName>
</protein>
<sequence length="72" mass="8101">MTYIVTTNIIDTKDNNRLYEKGEVYPRFDLNVSDARIRALLKKGVIESDGAQGDIVLPKTESVEEIEEEAGE</sequence>
<organism evidence="1">
    <name type="scientific">Siphoviridae sp. ctOow3</name>
    <dbReference type="NCBI Taxonomy" id="2826315"/>
    <lineage>
        <taxon>Viruses</taxon>
        <taxon>Duplodnaviria</taxon>
        <taxon>Heunggongvirae</taxon>
        <taxon>Uroviricota</taxon>
        <taxon>Caudoviricetes</taxon>
    </lineage>
</organism>
<name>A0A8S5QZQ2_9CAUD</name>
<evidence type="ECO:0000313" key="1">
    <source>
        <dbReference type="EMBL" id="DAE24402.1"/>
    </source>
</evidence>
<reference evidence="1" key="1">
    <citation type="journal article" date="2021" name="Proc. Natl. Acad. Sci. U.S.A.">
        <title>A Catalog of Tens of Thousands of Viruses from Human Metagenomes Reveals Hidden Associations with Chronic Diseases.</title>
        <authorList>
            <person name="Tisza M.J."/>
            <person name="Buck C.B."/>
        </authorList>
    </citation>
    <scope>NUCLEOTIDE SEQUENCE</scope>
    <source>
        <strain evidence="1">CtOow3</strain>
    </source>
</reference>
<dbReference type="EMBL" id="BK015773">
    <property type="protein sequence ID" value="DAE24402.1"/>
    <property type="molecule type" value="Genomic_DNA"/>
</dbReference>